<evidence type="ECO:0008006" key="6">
    <source>
        <dbReference type="Google" id="ProtNLM"/>
    </source>
</evidence>
<evidence type="ECO:0000256" key="1">
    <source>
        <dbReference type="SAM" id="MobiDB-lite"/>
    </source>
</evidence>
<evidence type="ECO:0000313" key="5">
    <source>
        <dbReference type="Proteomes" id="UP000838763"/>
    </source>
</evidence>
<dbReference type="OrthoDB" id="269822at2759"/>
<dbReference type="Proteomes" id="UP000838763">
    <property type="component" value="Unassembled WGS sequence"/>
</dbReference>
<accession>A0A9P1M8P0</accession>
<feature type="transmembrane region" description="Helical" evidence="2">
    <location>
        <begin position="456"/>
        <end position="473"/>
    </location>
</feature>
<keyword evidence="3" id="KW-0732">Signal</keyword>
<protein>
    <recommendedName>
        <fullName evidence="6">TRP C-terminal domain-containing protein</fullName>
    </recommendedName>
</protein>
<dbReference type="AlphaFoldDB" id="A0A9P1M8P0"/>
<feature type="transmembrane region" description="Helical" evidence="2">
    <location>
        <begin position="432"/>
        <end position="450"/>
    </location>
</feature>
<dbReference type="GO" id="GO:0016020">
    <property type="term" value="C:membrane"/>
    <property type="evidence" value="ECO:0007669"/>
    <property type="project" value="TreeGrafter"/>
</dbReference>
<name>A0A9P1M8P0_9PEZI</name>
<proteinExistence type="predicted"/>
<sequence length="678" mass="73858">MRLFRHGIFGLFASAKAAYVQWQPCAGATEVFPDGFPGFLAQSLSAGLSPSHDGSRPGKSTSMEFKIGAQIGEARCASFVEGLKPVRVDFQILGRTEIFDAQVTRATCAAARSSSRAPLTIEANVDIEELPLLSTFYLTLHTESQARMDGPADKGCLAAAITPAITPDMATGLRYGQTALFLFVFIVSILRTIYDTEPATYSDDNDDDEEEAAVPSAARPTRALLPGLGELLHYLQFIFLSASLSLRYPGFFQPIASYLNWFSLFSSEGPVGHAKRYTSINDGIYERNGTYGGTFGLELMTQIVGAPTPWNITGLVVLAGVVNRRLYLWNPEPNENGIKDAKFTTGQVFRAIFSYFSIPLVALSTYQFDYATLLPAYHTAMAATLLALIALAFIWLLRQIPARSLGALVFNAPKYSPLHNPAGHKPGPQTSFVVIMFVLNFIRGIAIGGLQISGVAQLTILLACEVVFVASIYSFNTHRLFSACVACTIARAVVIAVMTVYLPGVASSSFGQVYSVRQLRRREASRANLSALVTSSSLAALGVSDVNLQPTLRPDTPSTLRLDTRSTSSRFYRPPRSTLPSTPVDLQDNKIASPRPSSSVALRPSYHLLIIAAKLSFFLLTRGWKSHRLSAYWARAAVERLHFPRIRSLLHAAPTSRHANKGFAKHGRCYSGSAIFAE</sequence>
<evidence type="ECO:0000313" key="4">
    <source>
        <dbReference type="EMBL" id="CAI4212398.1"/>
    </source>
</evidence>
<feature type="transmembrane region" description="Helical" evidence="2">
    <location>
        <begin position="374"/>
        <end position="397"/>
    </location>
</feature>
<keyword evidence="5" id="KW-1185">Reference proteome</keyword>
<keyword evidence="2" id="KW-1133">Transmembrane helix</keyword>
<reference evidence="4" key="1">
    <citation type="submission" date="2022-11" db="EMBL/GenBank/DDBJ databases">
        <authorList>
            <person name="Scott C."/>
            <person name="Bruce N."/>
        </authorList>
    </citation>
    <scope>NUCLEOTIDE SEQUENCE</scope>
</reference>
<dbReference type="PANTHER" id="PTHR31145">
    <property type="entry name" value="INTEGRAL MEMBRANE PROTEIN (AFU_ORTHOLOGUE AFUA_7G01610)"/>
    <property type="match status" value="1"/>
</dbReference>
<dbReference type="InterPro" id="IPR040241">
    <property type="entry name" value="TRP_Flc/Pkd2-like"/>
</dbReference>
<feature type="chain" id="PRO_5040205211" description="TRP C-terminal domain-containing protein" evidence="3">
    <location>
        <begin position="18"/>
        <end position="678"/>
    </location>
</feature>
<keyword evidence="2" id="KW-0472">Membrane</keyword>
<feature type="region of interest" description="Disordered" evidence="1">
    <location>
        <begin position="555"/>
        <end position="596"/>
    </location>
</feature>
<dbReference type="GO" id="GO:0055085">
    <property type="term" value="P:transmembrane transport"/>
    <property type="evidence" value="ECO:0007669"/>
    <property type="project" value="TreeGrafter"/>
</dbReference>
<feature type="compositionally biased region" description="Low complexity" evidence="1">
    <location>
        <begin position="556"/>
        <end position="570"/>
    </location>
</feature>
<feature type="transmembrane region" description="Helical" evidence="2">
    <location>
        <begin position="348"/>
        <end position="368"/>
    </location>
</feature>
<gene>
    <name evidence="4" type="ORF">PPNO1_LOCUS2160</name>
</gene>
<evidence type="ECO:0000256" key="2">
    <source>
        <dbReference type="SAM" id="Phobius"/>
    </source>
</evidence>
<dbReference type="EMBL" id="CALLCH030000004">
    <property type="protein sequence ID" value="CAI4212398.1"/>
    <property type="molecule type" value="Genomic_DNA"/>
</dbReference>
<feature type="transmembrane region" description="Helical" evidence="2">
    <location>
        <begin position="175"/>
        <end position="194"/>
    </location>
</feature>
<feature type="signal peptide" evidence="3">
    <location>
        <begin position="1"/>
        <end position="17"/>
    </location>
</feature>
<dbReference type="PANTHER" id="PTHR31145:SF8">
    <property type="entry name" value="INTEGRAL MEMBRANE PROTEIN (AFU_ORTHOLOGUE AFUA_2G17475)"/>
    <property type="match status" value="1"/>
</dbReference>
<organism evidence="4 5">
    <name type="scientific">Parascedosporium putredinis</name>
    <dbReference type="NCBI Taxonomy" id="1442378"/>
    <lineage>
        <taxon>Eukaryota</taxon>
        <taxon>Fungi</taxon>
        <taxon>Dikarya</taxon>
        <taxon>Ascomycota</taxon>
        <taxon>Pezizomycotina</taxon>
        <taxon>Sordariomycetes</taxon>
        <taxon>Hypocreomycetidae</taxon>
        <taxon>Microascales</taxon>
        <taxon>Microascaceae</taxon>
        <taxon>Parascedosporium</taxon>
    </lineage>
</organism>
<comment type="caution">
    <text evidence="4">The sequence shown here is derived from an EMBL/GenBank/DDBJ whole genome shotgun (WGS) entry which is preliminary data.</text>
</comment>
<evidence type="ECO:0000256" key="3">
    <source>
        <dbReference type="SAM" id="SignalP"/>
    </source>
</evidence>
<keyword evidence="2" id="KW-0812">Transmembrane</keyword>
<feature type="transmembrane region" description="Helical" evidence="2">
    <location>
        <begin position="480"/>
        <end position="502"/>
    </location>
</feature>